<dbReference type="CDD" id="cd00167">
    <property type="entry name" value="SANT"/>
    <property type="match status" value="2"/>
</dbReference>
<dbReference type="GO" id="GO:0000978">
    <property type="term" value="F:RNA polymerase II cis-regulatory region sequence-specific DNA binding"/>
    <property type="evidence" value="ECO:0007669"/>
    <property type="project" value="TreeGrafter"/>
</dbReference>
<keyword evidence="4" id="KW-0539">Nucleus</keyword>
<dbReference type="GeneID" id="94826200"/>
<dbReference type="Proteomes" id="UP000179807">
    <property type="component" value="Unassembled WGS sequence"/>
</dbReference>
<evidence type="ECO:0000256" key="2">
    <source>
        <dbReference type="ARBA" id="ARBA00023125"/>
    </source>
</evidence>
<dbReference type="VEuPathDB" id="TrichDB:TRFO_03751"/>
<comment type="caution">
    <text evidence="8">The sequence shown here is derived from an EMBL/GenBank/DDBJ whole genome shotgun (WGS) entry which is preliminary data.</text>
</comment>
<feature type="region of interest" description="Disordered" evidence="5">
    <location>
        <begin position="159"/>
        <end position="182"/>
    </location>
</feature>
<evidence type="ECO:0000259" key="7">
    <source>
        <dbReference type="PROSITE" id="PS51294"/>
    </source>
</evidence>
<evidence type="ECO:0000313" key="8">
    <source>
        <dbReference type="EMBL" id="OHT12117.1"/>
    </source>
</evidence>
<name>A0A1J4KRM9_9EUKA</name>
<dbReference type="RefSeq" id="XP_068365253.1">
    <property type="nucleotide sequence ID" value="XM_068491496.1"/>
</dbReference>
<dbReference type="PROSITE" id="PS51294">
    <property type="entry name" value="HTH_MYB"/>
    <property type="match status" value="2"/>
</dbReference>
<feature type="domain" description="HTH myb-type" evidence="7">
    <location>
        <begin position="2"/>
        <end position="57"/>
    </location>
</feature>
<accession>A0A1J4KRM9</accession>
<dbReference type="OrthoDB" id="2143914at2759"/>
<dbReference type="SUPFAM" id="SSF46689">
    <property type="entry name" value="Homeodomain-like"/>
    <property type="match status" value="1"/>
</dbReference>
<dbReference type="GO" id="GO:0001006">
    <property type="term" value="F:RNA polymerase III type 3 promoter sequence-specific DNA binding"/>
    <property type="evidence" value="ECO:0007669"/>
    <property type="project" value="TreeGrafter"/>
</dbReference>
<dbReference type="Gene3D" id="1.10.10.60">
    <property type="entry name" value="Homeodomain-like"/>
    <property type="match status" value="2"/>
</dbReference>
<dbReference type="InterPro" id="IPR017930">
    <property type="entry name" value="Myb_dom"/>
</dbReference>
<dbReference type="GO" id="GO:0042796">
    <property type="term" value="P:snRNA transcription by RNA polymerase III"/>
    <property type="evidence" value="ECO:0007669"/>
    <property type="project" value="TreeGrafter"/>
</dbReference>
<dbReference type="AlphaFoldDB" id="A0A1J4KRM9"/>
<dbReference type="PANTHER" id="PTHR46621:SF1">
    <property type="entry name" value="SNRNA-ACTIVATING PROTEIN COMPLEX SUBUNIT 4"/>
    <property type="match status" value="1"/>
</dbReference>
<feature type="domain" description="Myb-like" evidence="6">
    <location>
        <begin position="54"/>
        <end position="104"/>
    </location>
</feature>
<keyword evidence="9" id="KW-1185">Reference proteome</keyword>
<evidence type="ECO:0000256" key="1">
    <source>
        <dbReference type="ARBA" id="ARBA00023015"/>
    </source>
</evidence>
<protein>
    <submittedName>
        <fullName evidence="8">Myb-like DNA-binding domain containing protein</fullName>
    </submittedName>
</protein>
<evidence type="ECO:0000256" key="5">
    <source>
        <dbReference type="SAM" id="MobiDB-lite"/>
    </source>
</evidence>
<keyword evidence="1" id="KW-0805">Transcription regulation</keyword>
<evidence type="ECO:0000313" key="9">
    <source>
        <dbReference type="Proteomes" id="UP000179807"/>
    </source>
</evidence>
<feature type="domain" description="HTH myb-type" evidence="7">
    <location>
        <begin position="58"/>
        <end position="111"/>
    </location>
</feature>
<dbReference type="InterPro" id="IPR001005">
    <property type="entry name" value="SANT/Myb"/>
</dbReference>
<sequence>MNSELSKKKFTQDEDFLLRSVVMMYGPHNWRRIAQMIPNRTARQCRDRYINYLQPFIRHGEWTVEEDKLLLQKVSEIGTKWTIIKKSFYGRSTSALKNRFYVQLGGWKKKKKMQLLSHEKTIPENSHQDDSNSHLNEHSIICNDNVEKMPLENEMLSSQNLTSKPVANQESKSSNQPNSTVPNVFCEEKKKDEDIFIESVDEIDNREIMDDELLISKICDQPNNIKYENFYCDEPVSFWY</sequence>
<dbReference type="GO" id="GO:0042795">
    <property type="term" value="P:snRNA transcription by RNA polymerase II"/>
    <property type="evidence" value="ECO:0007669"/>
    <property type="project" value="TreeGrafter"/>
</dbReference>
<dbReference type="PROSITE" id="PS50090">
    <property type="entry name" value="MYB_LIKE"/>
    <property type="match status" value="2"/>
</dbReference>
<dbReference type="PANTHER" id="PTHR46621">
    <property type="entry name" value="SNRNA-ACTIVATING PROTEIN COMPLEX SUBUNIT 4"/>
    <property type="match status" value="1"/>
</dbReference>
<evidence type="ECO:0000256" key="4">
    <source>
        <dbReference type="ARBA" id="ARBA00023242"/>
    </source>
</evidence>
<dbReference type="SMART" id="SM00717">
    <property type="entry name" value="SANT"/>
    <property type="match status" value="2"/>
</dbReference>
<dbReference type="GO" id="GO:0019185">
    <property type="term" value="C:snRNA-activating protein complex"/>
    <property type="evidence" value="ECO:0007669"/>
    <property type="project" value="TreeGrafter"/>
</dbReference>
<dbReference type="Pfam" id="PF00249">
    <property type="entry name" value="Myb_DNA-binding"/>
    <property type="match status" value="2"/>
</dbReference>
<feature type="domain" description="Myb-like" evidence="6">
    <location>
        <begin position="2"/>
        <end position="53"/>
    </location>
</feature>
<evidence type="ECO:0000259" key="6">
    <source>
        <dbReference type="PROSITE" id="PS50090"/>
    </source>
</evidence>
<dbReference type="EMBL" id="MLAK01000571">
    <property type="protein sequence ID" value="OHT12117.1"/>
    <property type="molecule type" value="Genomic_DNA"/>
</dbReference>
<reference evidence="8" key="1">
    <citation type="submission" date="2016-10" db="EMBL/GenBank/DDBJ databases">
        <authorList>
            <person name="Benchimol M."/>
            <person name="Almeida L.G."/>
            <person name="Vasconcelos A.T."/>
            <person name="Perreira-Neves A."/>
            <person name="Rosa I.A."/>
            <person name="Tasca T."/>
            <person name="Bogo M.R."/>
            <person name="de Souza W."/>
        </authorList>
    </citation>
    <scope>NUCLEOTIDE SEQUENCE [LARGE SCALE GENOMIC DNA]</scope>
    <source>
        <strain evidence="8">K</strain>
    </source>
</reference>
<keyword evidence="3" id="KW-0804">Transcription</keyword>
<organism evidence="8 9">
    <name type="scientific">Tritrichomonas foetus</name>
    <dbReference type="NCBI Taxonomy" id="1144522"/>
    <lineage>
        <taxon>Eukaryota</taxon>
        <taxon>Metamonada</taxon>
        <taxon>Parabasalia</taxon>
        <taxon>Tritrichomonadida</taxon>
        <taxon>Tritrichomonadidae</taxon>
        <taxon>Tritrichomonas</taxon>
    </lineage>
</organism>
<dbReference type="InterPro" id="IPR051575">
    <property type="entry name" value="Myb-like_DNA-bd"/>
</dbReference>
<evidence type="ECO:0000256" key="3">
    <source>
        <dbReference type="ARBA" id="ARBA00023163"/>
    </source>
</evidence>
<gene>
    <name evidence="8" type="ORF">TRFO_03751</name>
</gene>
<keyword evidence="2" id="KW-0238">DNA-binding</keyword>
<proteinExistence type="predicted"/>
<dbReference type="InterPro" id="IPR009057">
    <property type="entry name" value="Homeodomain-like_sf"/>
</dbReference>